<gene>
    <name evidence="1" type="ORF">GH984_07270</name>
</gene>
<dbReference type="RefSeq" id="WP_153719537.1">
    <property type="nucleotide sequence ID" value="NZ_WJPP01000003.1"/>
</dbReference>
<evidence type="ECO:0000313" key="1">
    <source>
        <dbReference type="EMBL" id="MRH78505.1"/>
    </source>
</evidence>
<accession>A0A6N7QPP3</accession>
<evidence type="ECO:0000313" key="2">
    <source>
        <dbReference type="Proteomes" id="UP000433788"/>
    </source>
</evidence>
<dbReference type="InterPro" id="IPR029063">
    <property type="entry name" value="SAM-dependent_MTases_sf"/>
</dbReference>
<organism evidence="1 2">
    <name type="scientific">Spiribacter salilacus</name>
    <dbReference type="NCBI Taxonomy" id="2664894"/>
    <lineage>
        <taxon>Bacteria</taxon>
        <taxon>Pseudomonadati</taxon>
        <taxon>Pseudomonadota</taxon>
        <taxon>Gammaproteobacteria</taxon>
        <taxon>Chromatiales</taxon>
        <taxon>Ectothiorhodospiraceae</taxon>
        <taxon>Spiribacter</taxon>
    </lineage>
</organism>
<evidence type="ECO:0008006" key="3">
    <source>
        <dbReference type="Google" id="ProtNLM"/>
    </source>
</evidence>
<dbReference type="AlphaFoldDB" id="A0A6N7QPP3"/>
<comment type="caution">
    <text evidence="1">The sequence shown here is derived from an EMBL/GenBank/DDBJ whole genome shotgun (WGS) entry which is preliminary data.</text>
</comment>
<name>A0A6N7QPP3_9GAMM</name>
<dbReference type="Gene3D" id="3.40.50.150">
    <property type="entry name" value="Vaccinia Virus protein VP39"/>
    <property type="match status" value="1"/>
</dbReference>
<dbReference type="Proteomes" id="UP000433788">
    <property type="component" value="Unassembled WGS sequence"/>
</dbReference>
<reference evidence="1 2" key="1">
    <citation type="submission" date="2019-11" db="EMBL/GenBank/DDBJ databases">
        <authorList>
            <person name="Zhang X.Y."/>
        </authorList>
    </citation>
    <scope>NUCLEOTIDE SEQUENCE [LARGE SCALE GENOMIC DNA]</scope>
    <source>
        <strain evidence="1 2">C176</strain>
    </source>
</reference>
<proteinExistence type="predicted"/>
<protein>
    <recommendedName>
        <fullName evidence="3">Class I SAM-dependent methyltransferase</fullName>
    </recommendedName>
</protein>
<sequence length="218" mass="25144">MKLKNAAKLFMPPIFLEPFKKNVLTQKKSNPPPLDLFDNEPNFFEALIQNSSVYGEYGTGASTQFALKFSRANVYCIDSDTEWLEKAVRGFEDSSRLHSRSVDVGKVIAWGIPVGAARIDAYKEYTDWIWSHKEKPDLVLIDGRFRVCCFLSVLRYAEAGTKVIFDDYVHRPQYKFVERFLLPVEILGRQALFVVPDEKQWDEKDLDICISAFRCNLN</sequence>
<keyword evidence="2" id="KW-1185">Reference proteome</keyword>
<dbReference type="EMBL" id="WJPP01000003">
    <property type="protein sequence ID" value="MRH78505.1"/>
    <property type="molecule type" value="Genomic_DNA"/>
</dbReference>